<sequence>MPAWGRCSEEGPFLPGVPRFAVQVGMGRSRALPLSPDWAAIAGLSAGLLLLLAASLALALLCQSLGWARRSSSHPAFRRQQLGYNLDRYSSKIPAVFAVSKPHPSLQSEAGHSCSAAGTARFLRREDAWEPEGQIDLESFNTKVFFELLLRQSQAVTTTLGHFKEEVKTLYHRIMNEISSLKNLWMKALSIPGKGEDEESTVAKQQEPFPGSPLENPQASRFYGLSGVSSNPWEFIPQKLIPLLQAVLQMLEENRKNNFSPESPGYSSRSTLKSSAALTEGLKSEENQETIPASTAFPVVLPSPAERITHMQQEMQTRFLREKHSWERAHLEMSLLAREMGTVCSFYGSPRERHEGNGGLESRAGTLDSLLEELAERHSQAGRALLQRHLEEIKHSSLSPELAVPKEPQHFLDELPHQLAFCLLGLQRPNCDLSPQQKRPREVERSPGSVTRLLQVSGMKIVKLEALSQKCLYRVLDLYSHLQAGACPEGASRILSRFSCQNPGEEAAREVAESREQQQAARAVEFLREHHREGDLLKGLNAEAEAELRKMQAQFRLELQTRTEEKLKAKEMEAMQETEGQKFGDFVTYALLSQRHLRQRVMLLQDCHRLRNAALKSQKEGTGLEHLVLQDLSLDDDSRDILQLLEDNVEYLFLVLEFIQAARLLQQRETHFEEMIRSLKGCSQEKFVDDANTTTNEVKKFREQKMKKVKEQLKHFLEKKKTETVSSGFDPFQSLMKDCTERKSSLGKDFQLEPQKLRRRWGGDTRGKRQRDSPAPSPCTRNRQAPGTPPEAEDPLPLLLTRSIKVLKQAEHLLASRIALLNPQLAAPPLHGDERKCKNSSLLLGLLKEVNDELRSHMEAAGLGHSPKLEKTEMSAQEGELTAVDPAALSPREFVVFHYGLSVLQFLTFHIKAPEITLGVASSLPQSPAPGNAFRNSFFYQNSKKKLFILRDCLGSGGGFLLVLVHCLAHITAGDLSHDSSPLFLSLFHQALKACLSEMFCLRLQLPAAAQGDKSQGINQILLKEEPFTTEETNLISQLYEVRVKSPTDTEAFEKNLLLRVKSEESLNNRWLVKKKGDFLHPLSSSGRNSLGQRADLKEGAVNSLSPSELEDKVDALTEELVQVIEDEQQFLSTKGNEDLLSYYLEITTLEKESLVKQINALEEEIAQGRKL</sequence>
<feature type="region of interest" description="Disordered" evidence="2">
    <location>
        <begin position="754"/>
        <end position="796"/>
    </location>
</feature>
<evidence type="ECO:0000256" key="3">
    <source>
        <dbReference type="SAM" id="Phobius"/>
    </source>
</evidence>
<dbReference type="PANTHER" id="PTHR47236">
    <property type="entry name" value="GENE, 32742-RELATED-RELATED"/>
    <property type="match status" value="1"/>
</dbReference>
<feature type="compositionally biased region" description="Polar residues" evidence="2">
    <location>
        <begin position="257"/>
        <end position="277"/>
    </location>
</feature>
<keyword evidence="1" id="KW-0175">Coiled coil</keyword>
<keyword evidence="3" id="KW-1133">Transmembrane helix</keyword>
<dbReference type="PANTHER" id="PTHR47236:SF4">
    <property type="entry name" value="GENE 9195-RELATED"/>
    <property type="match status" value="1"/>
</dbReference>
<dbReference type="OrthoDB" id="439917at2759"/>
<feature type="coiled-coil region" evidence="1">
    <location>
        <begin position="534"/>
        <end position="561"/>
    </location>
</feature>
<keyword evidence="5" id="KW-1185">Reference proteome</keyword>
<organism evidence="4 5">
    <name type="scientific">Hirundo rustica rustica</name>
    <dbReference type="NCBI Taxonomy" id="333673"/>
    <lineage>
        <taxon>Eukaryota</taxon>
        <taxon>Metazoa</taxon>
        <taxon>Chordata</taxon>
        <taxon>Craniata</taxon>
        <taxon>Vertebrata</taxon>
        <taxon>Euteleostomi</taxon>
        <taxon>Archelosauria</taxon>
        <taxon>Archosauria</taxon>
        <taxon>Dinosauria</taxon>
        <taxon>Saurischia</taxon>
        <taxon>Theropoda</taxon>
        <taxon>Coelurosauria</taxon>
        <taxon>Aves</taxon>
        <taxon>Neognathae</taxon>
        <taxon>Neoaves</taxon>
        <taxon>Telluraves</taxon>
        <taxon>Australaves</taxon>
        <taxon>Passeriformes</taxon>
        <taxon>Sylvioidea</taxon>
        <taxon>Hirundinidae</taxon>
        <taxon>Hirundo</taxon>
    </lineage>
</organism>
<gene>
    <name evidence="4" type="ORF">DUI87_31526</name>
</gene>
<accession>A0A3M0IT01</accession>
<evidence type="ECO:0000313" key="4">
    <source>
        <dbReference type="EMBL" id="RMB91997.1"/>
    </source>
</evidence>
<evidence type="ECO:0000256" key="1">
    <source>
        <dbReference type="SAM" id="Coils"/>
    </source>
</evidence>
<evidence type="ECO:0000256" key="2">
    <source>
        <dbReference type="SAM" id="MobiDB-lite"/>
    </source>
</evidence>
<protein>
    <submittedName>
        <fullName evidence="4">Uncharacterized protein</fullName>
    </submittedName>
</protein>
<evidence type="ECO:0000313" key="5">
    <source>
        <dbReference type="Proteomes" id="UP000269221"/>
    </source>
</evidence>
<keyword evidence="3" id="KW-0472">Membrane</keyword>
<reference evidence="4 5" key="1">
    <citation type="submission" date="2018-07" db="EMBL/GenBank/DDBJ databases">
        <title>A high quality draft genome assembly of the barn swallow (H. rustica rustica).</title>
        <authorList>
            <person name="Formenti G."/>
            <person name="Chiara M."/>
            <person name="Poveda L."/>
            <person name="Francoijs K.-J."/>
            <person name="Bonisoli-Alquati A."/>
            <person name="Canova L."/>
            <person name="Gianfranceschi L."/>
            <person name="Horner D.S."/>
            <person name="Saino N."/>
        </authorList>
    </citation>
    <scope>NUCLEOTIDE SEQUENCE [LARGE SCALE GENOMIC DNA]</scope>
    <source>
        <strain evidence="4">Chelidonia</strain>
        <tissue evidence="4">Blood</tissue>
    </source>
</reference>
<proteinExistence type="predicted"/>
<keyword evidence="3" id="KW-0812">Transmembrane</keyword>
<comment type="caution">
    <text evidence="4">The sequence shown here is derived from an EMBL/GenBank/DDBJ whole genome shotgun (WGS) entry which is preliminary data.</text>
</comment>
<feature type="transmembrane region" description="Helical" evidence="3">
    <location>
        <begin position="38"/>
        <end position="62"/>
    </location>
</feature>
<feature type="compositionally biased region" description="Basic and acidic residues" evidence="2">
    <location>
        <begin position="761"/>
        <end position="772"/>
    </location>
</feature>
<dbReference type="AlphaFoldDB" id="A0A3M0IT01"/>
<dbReference type="STRING" id="333673.A0A3M0IT01"/>
<feature type="coiled-coil region" evidence="1">
    <location>
        <begin position="1145"/>
        <end position="1172"/>
    </location>
</feature>
<name>A0A3M0IT01_HIRRU</name>
<dbReference type="Proteomes" id="UP000269221">
    <property type="component" value="Unassembled WGS sequence"/>
</dbReference>
<feature type="region of interest" description="Disordered" evidence="2">
    <location>
        <begin position="196"/>
        <end position="216"/>
    </location>
</feature>
<feature type="region of interest" description="Disordered" evidence="2">
    <location>
        <begin position="257"/>
        <end position="289"/>
    </location>
</feature>
<dbReference type="EMBL" id="QRBI01000231">
    <property type="protein sequence ID" value="RMB91997.1"/>
    <property type="molecule type" value="Genomic_DNA"/>
</dbReference>